<protein>
    <submittedName>
        <fullName evidence="1">Uncharacterized protein</fullName>
    </submittedName>
</protein>
<accession>A0A8B9Q9Y1</accession>
<evidence type="ECO:0000313" key="1">
    <source>
        <dbReference type="Ensembl" id="ENSAOWP00000023203.1"/>
    </source>
</evidence>
<evidence type="ECO:0000313" key="2">
    <source>
        <dbReference type="Proteomes" id="UP000694424"/>
    </source>
</evidence>
<proteinExistence type="predicted"/>
<name>A0A8B9Q9Y1_APTOW</name>
<reference evidence="1" key="1">
    <citation type="submission" date="2025-08" db="UniProtKB">
        <authorList>
            <consortium name="Ensembl"/>
        </authorList>
    </citation>
    <scope>IDENTIFICATION</scope>
</reference>
<organism evidence="1 2">
    <name type="scientific">Apteryx owenii</name>
    <name type="common">Little spotted kiwi</name>
    <dbReference type="NCBI Taxonomy" id="8824"/>
    <lineage>
        <taxon>Eukaryota</taxon>
        <taxon>Metazoa</taxon>
        <taxon>Chordata</taxon>
        <taxon>Craniata</taxon>
        <taxon>Vertebrata</taxon>
        <taxon>Euteleostomi</taxon>
        <taxon>Archelosauria</taxon>
        <taxon>Archosauria</taxon>
        <taxon>Dinosauria</taxon>
        <taxon>Saurischia</taxon>
        <taxon>Theropoda</taxon>
        <taxon>Coelurosauria</taxon>
        <taxon>Aves</taxon>
        <taxon>Palaeognathae</taxon>
        <taxon>Apterygiformes</taxon>
        <taxon>Apterygidae</taxon>
        <taxon>Apteryx</taxon>
    </lineage>
</organism>
<reference evidence="1" key="2">
    <citation type="submission" date="2025-09" db="UniProtKB">
        <authorList>
            <consortium name="Ensembl"/>
        </authorList>
    </citation>
    <scope>IDENTIFICATION</scope>
</reference>
<dbReference type="Proteomes" id="UP000694424">
    <property type="component" value="Unplaced"/>
</dbReference>
<sequence length="137" mass="15407">RAQLSPCQGASELCARHELGKGPGEKFCLWVKRKTEERKKKSLDFLLLRHATERTPAGHALLLATFLEMVPSHRGAPLHPGLQPEHGRELCQLVASDFPSFPWSVSSRSFSTRPGVPCFHFRSWGKTENARTTFFPP</sequence>
<keyword evidence="2" id="KW-1185">Reference proteome</keyword>
<dbReference type="Ensembl" id="ENSAOWT00000026283.1">
    <property type="protein sequence ID" value="ENSAOWP00000023203.1"/>
    <property type="gene ID" value="ENSAOWG00000015655.1"/>
</dbReference>
<dbReference type="AlphaFoldDB" id="A0A8B9Q9Y1"/>